<feature type="transmembrane region" description="Helical" evidence="1">
    <location>
        <begin position="14"/>
        <end position="34"/>
    </location>
</feature>
<keyword evidence="1" id="KW-0812">Transmembrane</keyword>
<evidence type="ECO:0000256" key="1">
    <source>
        <dbReference type="SAM" id="Phobius"/>
    </source>
</evidence>
<proteinExistence type="predicted"/>
<comment type="caution">
    <text evidence="2">The sequence shown here is derived from an EMBL/GenBank/DDBJ whole genome shotgun (WGS) entry which is preliminary data.</text>
</comment>
<keyword evidence="1" id="KW-1133">Transmembrane helix</keyword>
<keyword evidence="1" id="KW-0472">Membrane</keyword>
<sequence>MDLAVRNKISMDDLGLLFQLYLGVSLFILTSTLFYFVLLYLWLAISISFFSIFGILILYIKIRDTISIRRFNYSGAHGSRFRAEIDIERLIDEPIELIGEKKVDLDVKTFKISDYITLKLENNKTKIYVKGEKFMNCMFLMLTILKHDITIYDEVESIDDAVDILDGSMEH</sequence>
<reference evidence="2" key="1">
    <citation type="journal article" date="2015" name="Nature">
        <title>Complex archaea that bridge the gap between prokaryotes and eukaryotes.</title>
        <authorList>
            <person name="Spang A."/>
            <person name="Saw J.H."/>
            <person name="Jorgensen S.L."/>
            <person name="Zaremba-Niedzwiedzka K."/>
            <person name="Martijn J."/>
            <person name="Lind A.E."/>
            <person name="van Eijk R."/>
            <person name="Schleper C."/>
            <person name="Guy L."/>
            <person name="Ettema T.J."/>
        </authorList>
    </citation>
    <scope>NUCLEOTIDE SEQUENCE</scope>
</reference>
<feature type="transmembrane region" description="Helical" evidence="1">
    <location>
        <begin position="40"/>
        <end position="60"/>
    </location>
</feature>
<accession>A0A0F9RFN8</accession>
<organism evidence="2">
    <name type="scientific">marine sediment metagenome</name>
    <dbReference type="NCBI Taxonomy" id="412755"/>
    <lineage>
        <taxon>unclassified sequences</taxon>
        <taxon>metagenomes</taxon>
        <taxon>ecological metagenomes</taxon>
    </lineage>
</organism>
<gene>
    <name evidence="2" type="ORF">LCGC14_0900480</name>
</gene>
<evidence type="ECO:0000313" key="2">
    <source>
        <dbReference type="EMBL" id="KKN23876.1"/>
    </source>
</evidence>
<name>A0A0F9RFN8_9ZZZZ</name>
<protein>
    <submittedName>
        <fullName evidence="2">Uncharacterized protein</fullName>
    </submittedName>
</protein>
<dbReference type="AlphaFoldDB" id="A0A0F9RFN8"/>
<dbReference type="EMBL" id="LAZR01002931">
    <property type="protein sequence ID" value="KKN23876.1"/>
    <property type="molecule type" value="Genomic_DNA"/>
</dbReference>